<accession>A0A8S3YRC5</accession>
<dbReference type="Proteomes" id="UP000678393">
    <property type="component" value="Unassembled WGS sequence"/>
</dbReference>
<organism evidence="3 4">
    <name type="scientific">Candidula unifasciata</name>
    <dbReference type="NCBI Taxonomy" id="100452"/>
    <lineage>
        <taxon>Eukaryota</taxon>
        <taxon>Metazoa</taxon>
        <taxon>Spiralia</taxon>
        <taxon>Lophotrochozoa</taxon>
        <taxon>Mollusca</taxon>
        <taxon>Gastropoda</taxon>
        <taxon>Heterobranchia</taxon>
        <taxon>Euthyneura</taxon>
        <taxon>Panpulmonata</taxon>
        <taxon>Eupulmonata</taxon>
        <taxon>Stylommatophora</taxon>
        <taxon>Helicina</taxon>
        <taxon>Helicoidea</taxon>
        <taxon>Geomitridae</taxon>
        <taxon>Candidula</taxon>
    </lineage>
</organism>
<comment type="caution">
    <text evidence="3">The sequence shown here is derived from an EMBL/GenBank/DDBJ whole genome shotgun (WGS) entry which is preliminary data.</text>
</comment>
<keyword evidence="2" id="KW-0732">Signal</keyword>
<dbReference type="AlphaFoldDB" id="A0A8S3YRC5"/>
<proteinExistence type="predicted"/>
<reference evidence="3" key="1">
    <citation type="submission" date="2021-04" db="EMBL/GenBank/DDBJ databases">
        <authorList>
            <consortium name="Molecular Ecology Group"/>
        </authorList>
    </citation>
    <scope>NUCLEOTIDE SEQUENCE</scope>
</reference>
<feature type="region of interest" description="Disordered" evidence="1">
    <location>
        <begin position="284"/>
        <end position="310"/>
    </location>
</feature>
<feature type="signal peptide" evidence="2">
    <location>
        <begin position="1"/>
        <end position="25"/>
    </location>
</feature>
<keyword evidence="4" id="KW-1185">Reference proteome</keyword>
<dbReference type="OrthoDB" id="6057836at2759"/>
<sequence>YKRIVLYKMVSSLLLLAVTAVLATAEQVPCTTGEQQCKGHQSLSIVNNNHYCCGHGFNLQWRSPANNDQSPATCICDRQFYEIDCVEGNVQCQDATSFVSDGYTTKCCPVGYSMNSVSNSFINGVKVDYCKCTRSGTIGRQMTEAEKAQFTQAMSQFSQGLQTGLNQMQQTLNTNLGSLGGFMSGITDGLRRSLNTVANQFGALALQSGNMSQAQPALPASPYDLRQRRFQQLQRRLQQRQPSGRGSAMWDRLNGNPALSQMMTPNWWFGQDWRGLYANQTAQNSNTTRTNEANPSVASPLPAQNATVKV</sequence>
<evidence type="ECO:0000256" key="2">
    <source>
        <dbReference type="SAM" id="SignalP"/>
    </source>
</evidence>
<feature type="non-terminal residue" evidence="3">
    <location>
        <position position="1"/>
    </location>
</feature>
<name>A0A8S3YRC5_9EUPU</name>
<evidence type="ECO:0000313" key="3">
    <source>
        <dbReference type="EMBL" id="CAG5119619.1"/>
    </source>
</evidence>
<gene>
    <name evidence="3" type="ORF">CUNI_LOCUS5177</name>
</gene>
<dbReference type="EMBL" id="CAJHNH020000745">
    <property type="protein sequence ID" value="CAG5119619.1"/>
    <property type="molecule type" value="Genomic_DNA"/>
</dbReference>
<evidence type="ECO:0000313" key="4">
    <source>
        <dbReference type="Proteomes" id="UP000678393"/>
    </source>
</evidence>
<evidence type="ECO:0000256" key="1">
    <source>
        <dbReference type="SAM" id="MobiDB-lite"/>
    </source>
</evidence>
<protein>
    <submittedName>
        <fullName evidence="3">Uncharacterized protein</fullName>
    </submittedName>
</protein>
<feature type="chain" id="PRO_5035774655" evidence="2">
    <location>
        <begin position="26"/>
        <end position="310"/>
    </location>
</feature>